<dbReference type="Proteomes" id="UP000440367">
    <property type="component" value="Unassembled WGS sequence"/>
</dbReference>
<keyword evidence="1" id="KW-0472">Membrane</keyword>
<sequence length="63" mass="7335">MIFDWSRNPPGLFSAVLFLNLSFIPVQTARIAWVVYRFEVLTINYTGTAWKARDSPNRINSSW</sequence>
<dbReference type="Proteomes" id="UP000437068">
    <property type="component" value="Unassembled WGS sequence"/>
</dbReference>
<keyword evidence="1" id="KW-1133">Transmembrane helix</keyword>
<evidence type="ECO:0000313" key="6">
    <source>
        <dbReference type="EMBL" id="KAE9131262.1"/>
    </source>
</evidence>
<dbReference type="EMBL" id="QXGB01001133">
    <property type="protein sequence ID" value="KAE9196384.1"/>
    <property type="molecule type" value="Genomic_DNA"/>
</dbReference>
<evidence type="ECO:0000313" key="4">
    <source>
        <dbReference type="EMBL" id="KAE9096619.1"/>
    </source>
</evidence>
<gene>
    <name evidence="11" type="ORF">PF001_g3561</name>
    <name evidence="9" type="ORF">PF002_g17852</name>
    <name evidence="8" type="ORF">PF004_g17730</name>
    <name evidence="7" type="ORF">PF005_g16903</name>
    <name evidence="6" type="ORF">PF006_g15569</name>
    <name evidence="5" type="ORF">PF007_g12836</name>
    <name evidence="10" type="ORF">PF008_g17423</name>
    <name evidence="2" type="ORF">PF009_g18156</name>
    <name evidence="4" type="ORF">PF010_g16283</name>
    <name evidence="3" type="ORF">PF011_g15130</name>
</gene>
<evidence type="ECO:0000313" key="9">
    <source>
        <dbReference type="EMBL" id="KAE9213821.1"/>
    </source>
</evidence>
<evidence type="ECO:0000313" key="12">
    <source>
        <dbReference type="Proteomes" id="UP000429523"/>
    </source>
</evidence>
<evidence type="ECO:0000313" key="13">
    <source>
        <dbReference type="Proteomes" id="UP000433483"/>
    </source>
</evidence>
<dbReference type="Proteomes" id="UP000441208">
    <property type="component" value="Unassembled WGS sequence"/>
</dbReference>
<dbReference type="EMBL" id="QXFZ01000689">
    <property type="protein sequence ID" value="KAE9107973.1"/>
    <property type="molecule type" value="Genomic_DNA"/>
</dbReference>
<proteinExistence type="predicted"/>
<dbReference type="EMBL" id="QXGC01001353">
    <property type="protein sequence ID" value="KAE9204815.1"/>
    <property type="molecule type" value="Genomic_DNA"/>
</dbReference>
<dbReference type="EMBL" id="QXFX01001105">
    <property type="protein sequence ID" value="KAE9096619.1"/>
    <property type="molecule type" value="Genomic_DNA"/>
</dbReference>
<evidence type="ECO:0000313" key="14">
    <source>
        <dbReference type="Proteomes" id="UP000437068"/>
    </source>
</evidence>
<comment type="caution">
    <text evidence="7">The sequence shown here is derived from an EMBL/GenBank/DDBJ whole genome shotgun (WGS) entry which is preliminary data.</text>
</comment>
<accession>A0A6A3X523</accession>
<evidence type="ECO:0000313" key="8">
    <source>
        <dbReference type="EMBL" id="KAE9204815.1"/>
    </source>
</evidence>
<evidence type="ECO:0000313" key="11">
    <source>
        <dbReference type="EMBL" id="KAE9324194.1"/>
    </source>
</evidence>
<evidence type="ECO:0000256" key="1">
    <source>
        <dbReference type="SAM" id="Phobius"/>
    </source>
</evidence>
<dbReference type="EMBL" id="QXGA01001033">
    <property type="protein sequence ID" value="KAE9131262.1"/>
    <property type="molecule type" value="Genomic_DNA"/>
</dbReference>
<evidence type="ECO:0000313" key="21">
    <source>
        <dbReference type="Proteomes" id="UP000488956"/>
    </source>
</evidence>
<dbReference type="Proteomes" id="UP000488956">
    <property type="component" value="Unassembled WGS sequence"/>
</dbReference>
<dbReference type="Proteomes" id="UP000440732">
    <property type="component" value="Unassembled WGS sequence"/>
</dbReference>
<evidence type="ECO:0000313" key="19">
    <source>
        <dbReference type="Proteomes" id="UP000476176"/>
    </source>
</evidence>
<dbReference type="Proteomes" id="UP000486351">
    <property type="component" value="Unassembled WGS sequence"/>
</dbReference>
<evidence type="ECO:0000313" key="20">
    <source>
        <dbReference type="Proteomes" id="UP000486351"/>
    </source>
</evidence>
<dbReference type="EMBL" id="QXFW01001010">
    <property type="protein sequence ID" value="KAE8998267.1"/>
    <property type="molecule type" value="Genomic_DNA"/>
</dbReference>
<dbReference type="Proteomes" id="UP000433483">
    <property type="component" value="Unassembled WGS sequence"/>
</dbReference>
<dbReference type="EMBL" id="QXGE01000113">
    <property type="protein sequence ID" value="KAE9324194.1"/>
    <property type="molecule type" value="Genomic_DNA"/>
</dbReference>
<dbReference type="Proteomes" id="UP000476176">
    <property type="component" value="Unassembled WGS sequence"/>
</dbReference>
<dbReference type="AlphaFoldDB" id="A0A6A3X523"/>
<evidence type="ECO:0000313" key="2">
    <source>
        <dbReference type="EMBL" id="KAE8931802.1"/>
    </source>
</evidence>
<evidence type="ECO:0000313" key="3">
    <source>
        <dbReference type="EMBL" id="KAE8998267.1"/>
    </source>
</evidence>
<keyword evidence="1" id="KW-0812">Transmembrane</keyword>
<evidence type="ECO:0000313" key="7">
    <source>
        <dbReference type="EMBL" id="KAE9196384.1"/>
    </source>
</evidence>
<dbReference type="Proteomes" id="UP000460718">
    <property type="component" value="Unassembled WGS sequence"/>
</dbReference>
<evidence type="ECO:0000313" key="17">
    <source>
        <dbReference type="Proteomes" id="UP000441208"/>
    </source>
</evidence>
<dbReference type="EMBL" id="QXGF01001196">
    <property type="protein sequence ID" value="KAE8931802.1"/>
    <property type="molecule type" value="Genomic_DNA"/>
</dbReference>
<dbReference type="EMBL" id="QXFY01001252">
    <property type="protein sequence ID" value="KAE9323203.1"/>
    <property type="molecule type" value="Genomic_DNA"/>
</dbReference>
<organism evidence="7 13">
    <name type="scientific">Phytophthora fragariae</name>
    <dbReference type="NCBI Taxonomy" id="53985"/>
    <lineage>
        <taxon>Eukaryota</taxon>
        <taxon>Sar</taxon>
        <taxon>Stramenopiles</taxon>
        <taxon>Oomycota</taxon>
        <taxon>Peronosporomycetes</taxon>
        <taxon>Peronosporales</taxon>
        <taxon>Peronosporaceae</taxon>
        <taxon>Phytophthora</taxon>
    </lineage>
</organism>
<evidence type="ECO:0000313" key="15">
    <source>
        <dbReference type="Proteomes" id="UP000440367"/>
    </source>
</evidence>
<evidence type="ECO:0000313" key="10">
    <source>
        <dbReference type="EMBL" id="KAE9323203.1"/>
    </source>
</evidence>
<dbReference type="Proteomes" id="UP000429523">
    <property type="component" value="Unassembled WGS sequence"/>
</dbReference>
<evidence type="ECO:0000313" key="5">
    <source>
        <dbReference type="EMBL" id="KAE9107973.1"/>
    </source>
</evidence>
<reference evidence="12 13" key="1">
    <citation type="submission" date="2018-08" db="EMBL/GenBank/DDBJ databases">
        <title>Genomic investigation of the strawberry pathogen Phytophthora fragariae indicates pathogenicity is determined by transcriptional variation in three key races.</title>
        <authorList>
            <person name="Adams T.M."/>
            <person name="Armitage A.D."/>
            <person name="Sobczyk M.K."/>
            <person name="Bates H.J."/>
            <person name="Dunwell J.M."/>
            <person name="Nellist C.F."/>
            <person name="Harrison R.J."/>
        </authorList>
    </citation>
    <scope>NUCLEOTIDE SEQUENCE [LARGE SCALE GENOMIC DNA]</scope>
    <source>
        <strain evidence="11 14">A4</strain>
        <strain evidence="9 15">BC-1</strain>
        <strain evidence="8 19">BC-23</strain>
        <strain evidence="7 13">NOV-27</strain>
        <strain evidence="6 16">NOV-5</strain>
        <strain evidence="5 17">NOV-71</strain>
        <strain evidence="10 20">NOV-77</strain>
        <strain evidence="2 12">NOV-9</strain>
        <strain evidence="4 21">ONT-3</strain>
        <strain evidence="3 18">SCRP245</strain>
    </source>
</reference>
<feature type="transmembrane region" description="Helical" evidence="1">
    <location>
        <begin position="12"/>
        <end position="36"/>
    </location>
</feature>
<protein>
    <submittedName>
        <fullName evidence="7">Uncharacterized protein</fullName>
    </submittedName>
</protein>
<name>A0A6A3X523_9STRA</name>
<evidence type="ECO:0000313" key="18">
    <source>
        <dbReference type="Proteomes" id="UP000460718"/>
    </source>
</evidence>
<dbReference type="EMBL" id="QXGD01001134">
    <property type="protein sequence ID" value="KAE9213821.1"/>
    <property type="molecule type" value="Genomic_DNA"/>
</dbReference>
<evidence type="ECO:0000313" key="16">
    <source>
        <dbReference type="Proteomes" id="UP000440732"/>
    </source>
</evidence>
<keyword evidence="13" id="KW-1185">Reference proteome</keyword>